<reference evidence="10 11" key="1">
    <citation type="submission" date="2021-06" db="EMBL/GenBank/DDBJ databases">
        <authorList>
            <person name="Palmer J.M."/>
        </authorList>
    </citation>
    <scope>NUCLEOTIDE SEQUENCE [LARGE SCALE GENOMIC DNA]</scope>
    <source>
        <strain evidence="10 11">AS_MEX2019</strain>
        <tissue evidence="10">Muscle</tissue>
    </source>
</reference>
<keyword evidence="7" id="KW-0804">Transcription</keyword>
<evidence type="ECO:0000256" key="8">
    <source>
        <dbReference type="ARBA" id="ARBA00023242"/>
    </source>
</evidence>
<dbReference type="InterPro" id="IPR052253">
    <property type="entry name" value="CR1/CR2-DNA-binding_regulator"/>
</dbReference>
<proteinExistence type="predicted"/>
<feature type="region of interest" description="Disordered" evidence="9">
    <location>
        <begin position="61"/>
        <end position="85"/>
    </location>
</feature>
<evidence type="ECO:0000256" key="5">
    <source>
        <dbReference type="ARBA" id="ARBA00023015"/>
    </source>
</evidence>
<evidence type="ECO:0000256" key="7">
    <source>
        <dbReference type="ARBA" id="ARBA00023163"/>
    </source>
</evidence>
<gene>
    <name evidence="10" type="ORF">AMECASPLE_017695</name>
</gene>
<evidence type="ECO:0000256" key="6">
    <source>
        <dbReference type="ARBA" id="ARBA00023125"/>
    </source>
</evidence>
<dbReference type="EMBL" id="JAHRIP010085978">
    <property type="protein sequence ID" value="MEQ2315005.1"/>
    <property type="molecule type" value="Genomic_DNA"/>
</dbReference>
<dbReference type="Proteomes" id="UP001469553">
    <property type="component" value="Unassembled WGS sequence"/>
</dbReference>
<protein>
    <submittedName>
        <fullName evidence="10">Uncharacterized protein</fullName>
    </submittedName>
</protein>
<evidence type="ECO:0000256" key="3">
    <source>
        <dbReference type="ARBA" id="ARBA00022771"/>
    </source>
</evidence>
<evidence type="ECO:0000256" key="1">
    <source>
        <dbReference type="ARBA" id="ARBA00004123"/>
    </source>
</evidence>
<feature type="region of interest" description="Disordered" evidence="9">
    <location>
        <begin position="1"/>
        <end position="44"/>
    </location>
</feature>
<dbReference type="PANTHER" id="PTHR13006">
    <property type="entry name" value="PAPILLOMAVIRUS REGULATORY FACTOR PRF-1"/>
    <property type="match status" value="1"/>
</dbReference>
<keyword evidence="11" id="KW-1185">Reference proteome</keyword>
<sequence length="134" mass="14205">MAAMGPENSAGTGPGGTAAYRVGQQDGVPATTHSRRELGTHQTLVHTQSYVKTEKVFDHHHRTKTSGWGNFAAAQPNNVPTRGEAPYSFRSPESVEMDEIMAAMVLTSLSCSPVVQSPPQTHAGPDGRAASPHQ</sequence>
<evidence type="ECO:0000256" key="4">
    <source>
        <dbReference type="ARBA" id="ARBA00022833"/>
    </source>
</evidence>
<keyword evidence="3" id="KW-0863">Zinc-finger</keyword>
<keyword evidence="4" id="KW-0862">Zinc</keyword>
<dbReference type="PANTHER" id="PTHR13006:SF10">
    <property type="entry name" value="ZINC FINGER PROTEIN 395"/>
    <property type="match status" value="1"/>
</dbReference>
<feature type="region of interest" description="Disordered" evidence="9">
    <location>
        <begin position="114"/>
        <end position="134"/>
    </location>
</feature>
<organism evidence="10 11">
    <name type="scientific">Ameca splendens</name>
    <dbReference type="NCBI Taxonomy" id="208324"/>
    <lineage>
        <taxon>Eukaryota</taxon>
        <taxon>Metazoa</taxon>
        <taxon>Chordata</taxon>
        <taxon>Craniata</taxon>
        <taxon>Vertebrata</taxon>
        <taxon>Euteleostomi</taxon>
        <taxon>Actinopterygii</taxon>
        <taxon>Neopterygii</taxon>
        <taxon>Teleostei</taxon>
        <taxon>Neoteleostei</taxon>
        <taxon>Acanthomorphata</taxon>
        <taxon>Ovalentaria</taxon>
        <taxon>Atherinomorphae</taxon>
        <taxon>Cyprinodontiformes</taxon>
        <taxon>Goodeidae</taxon>
        <taxon>Ameca</taxon>
    </lineage>
</organism>
<evidence type="ECO:0000256" key="9">
    <source>
        <dbReference type="SAM" id="MobiDB-lite"/>
    </source>
</evidence>
<comment type="caution">
    <text evidence="10">The sequence shown here is derived from an EMBL/GenBank/DDBJ whole genome shotgun (WGS) entry which is preliminary data.</text>
</comment>
<keyword evidence="5" id="KW-0805">Transcription regulation</keyword>
<evidence type="ECO:0000256" key="2">
    <source>
        <dbReference type="ARBA" id="ARBA00022723"/>
    </source>
</evidence>
<comment type="subcellular location">
    <subcellularLocation>
        <location evidence="1">Nucleus</location>
    </subcellularLocation>
</comment>
<keyword evidence="8" id="KW-0539">Nucleus</keyword>
<evidence type="ECO:0000313" key="11">
    <source>
        <dbReference type="Proteomes" id="UP001469553"/>
    </source>
</evidence>
<keyword evidence="6" id="KW-0238">DNA-binding</keyword>
<accession>A0ABV1AB39</accession>
<evidence type="ECO:0000313" key="10">
    <source>
        <dbReference type="EMBL" id="MEQ2315005.1"/>
    </source>
</evidence>
<keyword evidence="2" id="KW-0479">Metal-binding</keyword>
<name>A0ABV1AB39_9TELE</name>